<keyword evidence="3" id="KW-0378">Hydrolase</keyword>
<feature type="domain" description="Helicase XPB/Ssl2 N-terminal" evidence="2">
    <location>
        <begin position="534"/>
        <end position="656"/>
    </location>
</feature>
<keyword evidence="3" id="KW-0347">Helicase</keyword>
<gene>
    <name evidence="3" type="ORF">H9623_14555</name>
</gene>
<feature type="region of interest" description="Disordered" evidence="1">
    <location>
        <begin position="754"/>
        <end position="778"/>
    </location>
</feature>
<accession>A0A9D5UED9</accession>
<evidence type="ECO:0000256" key="1">
    <source>
        <dbReference type="SAM" id="MobiDB-lite"/>
    </source>
</evidence>
<evidence type="ECO:0000313" key="4">
    <source>
        <dbReference type="Proteomes" id="UP000822993"/>
    </source>
</evidence>
<name>A0A9D5UED9_9CELL</name>
<feature type="compositionally biased region" description="Basic and acidic residues" evidence="1">
    <location>
        <begin position="707"/>
        <end position="717"/>
    </location>
</feature>
<feature type="region of interest" description="Disordered" evidence="1">
    <location>
        <begin position="162"/>
        <end position="183"/>
    </location>
</feature>
<feature type="region of interest" description="Disordered" evidence="1">
    <location>
        <begin position="81"/>
        <end position="106"/>
    </location>
</feature>
<dbReference type="InterPro" id="IPR032830">
    <property type="entry name" value="XPB/Ssl2_N"/>
</dbReference>
<keyword evidence="3" id="KW-0547">Nucleotide-binding</keyword>
<protein>
    <submittedName>
        <fullName evidence="3">Helicase-associated domain-containing protein</fullName>
    </submittedName>
</protein>
<sequence length="864" mass="90243">MASTPPAPRRTFPEALRSRSDEHLVALLLQRPDLATPSPSTLRSLAARATSRTSLDRAITRLDALELQVLESVLVLGDLAPAPRATTPRGRRAPNPSHPGDDAGSTVTVDRVLDALGAGPADAPVVRAAVAHLEEAALLWDRDPSPGTDLAVSPGLSEVLGPYPAGLGPADPSSPLSPAPTGEPPVPLDEILADAPPGARSILDALTWGPPVGVAPRADPVGREATTWLLRRRLLLASDERHVVLPREVALALRGGRTHARPLAHPPEPESPHFADDTIAAEAARAAQDVVRLVAHLLALWQASPPPVLRAGGLGVRDLRRLATTLEVEEPTAAFVAELALAAGLVADDGEDPPSFTVTVAGEDWLDLPLTGRWAVLAAAWAASGRTPWTVGSRDDRGTLRAALEPDLSRPWVRRLRLDLLSALADRPGAALTSGDLLEILRWGSPRAVPPVQAIEGLLHEAHLLGATGVGALAPTGRALLLPDGAAPVAGTGSPVASHRPGRVAGPAGPVPSALESALATALDSVLPPEVDDLLLQGDLTGIVPGRPSTALERLLEDAAEVESRGAAITVRFTPESLTRAFDAGRSAEDLLAELAAHSRTPLPQPLDYLVRDTARRHGRLRVGTASSYVRAEDPALLTGLVEDPSLRHLSLFRIAPTVLVALVPAATLQAALRDRGLASTVEGPDGRVVRTERLRSAARSRTGGRRPLDTATRGRSDVGPGWATEDATVADEAARRDRYAELVPRLRAADDAALAAPPVSATHPDVPPEPRGTTEPPAALGLLRDAIDAGDHVVLETIDPTGQPVRRRVKPLVLEGGRLRALDPARDAELTVAVHRIAGVFTDAPAPAQDAPADSPSGAPSES</sequence>
<dbReference type="AlphaFoldDB" id="A0A9D5UED9"/>
<dbReference type="Pfam" id="PF13625">
    <property type="entry name" value="Helicase_C_3"/>
    <property type="match status" value="1"/>
</dbReference>
<dbReference type="RefSeq" id="WP_193720754.1">
    <property type="nucleotide sequence ID" value="NZ_JACSPN010000020.1"/>
</dbReference>
<feature type="region of interest" description="Disordered" evidence="1">
    <location>
        <begin position="697"/>
        <end position="724"/>
    </location>
</feature>
<keyword evidence="4" id="KW-1185">Reference proteome</keyword>
<keyword evidence="3" id="KW-0067">ATP-binding</keyword>
<proteinExistence type="predicted"/>
<organism evidence="3 4">
    <name type="scientific">Oerskovia douganii</name>
    <dbReference type="NCBI Taxonomy" id="2762210"/>
    <lineage>
        <taxon>Bacteria</taxon>
        <taxon>Bacillati</taxon>
        <taxon>Actinomycetota</taxon>
        <taxon>Actinomycetes</taxon>
        <taxon>Micrococcales</taxon>
        <taxon>Cellulomonadaceae</taxon>
        <taxon>Oerskovia</taxon>
    </lineage>
</organism>
<dbReference type="GO" id="GO:0004386">
    <property type="term" value="F:helicase activity"/>
    <property type="evidence" value="ECO:0007669"/>
    <property type="project" value="UniProtKB-KW"/>
</dbReference>
<dbReference type="EMBL" id="JACSPN010000020">
    <property type="protein sequence ID" value="MBE7701511.1"/>
    <property type="molecule type" value="Genomic_DNA"/>
</dbReference>
<evidence type="ECO:0000313" key="3">
    <source>
        <dbReference type="EMBL" id="MBE7701511.1"/>
    </source>
</evidence>
<feature type="region of interest" description="Disordered" evidence="1">
    <location>
        <begin position="843"/>
        <end position="864"/>
    </location>
</feature>
<reference evidence="3 4" key="1">
    <citation type="submission" date="2020-08" db="EMBL/GenBank/DDBJ databases">
        <title>A Genomic Blueprint of the Chicken Gut Microbiome.</title>
        <authorList>
            <person name="Gilroy R."/>
            <person name="Ravi A."/>
            <person name="Getino M."/>
            <person name="Pursley I."/>
            <person name="Horton D.L."/>
            <person name="Alikhan N.-F."/>
            <person name="Baker D."/>
            <person name="Gharbi K."/>
            <person name="Hall N."/>
            <person name="Watson M."/>
            <person name="Adriaenssens E.M."/>
            <person name="Foster-Nyarko E."/>
            <person name="Jarju S."/>
            <person name="Secka A."/>
            <person name="Antonio M."/>
            <person name="Oren A."/>
            <person name="Chaudhuri R."/>
            <person name="La Ragione R.M."/>
            <person name="Hildebrand F."/>
            <person name="Pallen M.J."/>
        </authorList>
    </citation>
    <scope>NUCLEOTIDE SEQUENCE [LARGE SCALE GENOMIC DNA]</scope>
    <source>
        <strain evidence="3 4">Sa1BUA8</strain>
    </source>
</reference>
<evidence type="ECO:0000259" key="2">
    <source>
        <dbReference type="Pfam" id="PF13625"/>
    </source>
</evidence>
<feature type="compositionally biased region" description="Low complexity" evidence="1">
    <location>
        <begin position="844"/>
        <end position="864"/>
    </location>
</feature>
<comment type="caution">
    <text evidence="3">The sequence shown here is derived from an EMBL/GenBank/DDBJ whole genome shotgun (WGS) entry which is preliminary data.</text>
</comment>
<dbReference type="Proteomes" id="UP000822993">
    <property type="component" value="Unassembled WGS sequence"/>
</dbReference>